<dbReference type="AlphaFoldDB" id="A0A3B0WCH6"/>
<dbReference type="GO" id="GO:0045732">
    <property type="term" value="P:positive regulation of protein catabolic process"/>
    <property type="evidence" value="ECO:0007669"/>
    <property type="project" value="TreeGrafter"/>
</dbReference>
<feature type="region of interest" description="Disordered" evidence="1">
    <location>
        <begin position="101"/>
        <end position="143"/>
    </location>
</feature>
<dbReference type="InterPro" id="IPR007481">
    <property type="entry name" value="SspB"/>
</dbReference>
<name>A0A3B0WCH6_9ZZZZ</name>
<evidence type="ECO:0000313" key="2">
    <source>
        <dbReference type="EMBL" id="VAW47079.1"/>
    </source>
</evidence>
<evidence type="ECO:0008006" key="3">
    <source>
        <dbReference type="Google" id="ProtNLM"/>
    </source>
</evidence>
<dbReference type="InterPro" id="IPR036760">
    <property type="entry name" value="SspB-like_sf"/>
</dbReference>
<protein>
    <recommendedName>
        <fullName evidence="3">Stringent starvation protein B</fullName>
    </recommendedName>
</protein>
<accession>A0A3B0WCH6</accession>
<feature type="compositionally biased region" description="Basic residues" evidence="1">
    <location>
        <begin position="132"/>
        <end position="143"/>
    </location>
</feature>
<dbReference type="GO" id="GO:0005840">
    <property type="term" value="C:ribosome"/>
    <property type="evidence" value="ECO:0007669"/>
    <property type="project" value="TreeGrafter"/>
</dbReference>
<evidence type="ECO:0000256" key="1">
    <source>
        <dbReference type="SAM" id="MobiDB-lite"/>
    </source>
</evidence>
<dbReference type="SUPFAM" id="SSF101738">
    <property type="entry name" value="SspB-like"/>
    <property type="match status" value="1"/>
</dbReference>
<gene>
    <name evidence="2" type="ORF">MNBD_GAMMA02-844</name>
</gene>
<sequence length="143" mass="15989">MTSVKPYFIQALHEWISDNGLTPLAVVDASYAGIRVPDGVIEDDKIVLNISYDAAENLQMDDELLTFNARFTGVSHAIFIPMEAVSAIYARENGKGMMFDVEHEDFDDSEEPEPVNETKKINSEKTNQPKAKTSKKSHLKLVD</sequence>
<dbReference type="PANTHER" id="PTHR37486:SF1">
    <property type="entry name" value="STRINGENT STARVATION PROTEIN B"/>
    <property type="match status" value="1"/>
</dbReference>
<dbReference type="PIRSF" id="PIRSF005276">
    <property type="entry name" value="SspB"/>
    <property type="match status" value="1"/>
</dbReference>
<proteinExistence type="predicted"/>
<dbReference type="GO" id="GO:0005829">
    <property type="term" value="C:cytosol"/>
    <property type="evidence" value="ECO:0007669"/>
    <property type="project" value="TreeGrafter"/>
</dbReference>
<dbReference type="NCBIfam" id="NF008769">
    <property type="entry name" value="PRK11798.2-5"/>
    <property type="match status" value="1"/>
</dbReference>
<dbReference type="Gene3D" id="2.30.30.220">
    <property type="entry name" value="SspB-like"/>
    <property type="match status" value="1"/>
</dbReference>
<organism evidence="2">
    <name type="scientific">hydrothermal vent metagenome</name>
    <dbReference type="NCBI Taxonomy" id="652676"/>
    <lineage>
        <taxon>unclassified sequences</taxon>
        <taxon>metagenomes</taxon>
        <taxon>ecological metagenomes</taxon>
    </lineage>
</organism>
<reference evidence="2" key="1">
    <citation type="submission" date="2018-06" db="EMBL/GenBank/DDBJ databases">
        <authorList>
            <person name="Zhirakovskaya E."/>
        </authorList>
    </citation>
    <scope>NUCLEOTIDE SEQUENCE</scope>
</reference>
<dbReference type="Pfam" id="PF04386">
    <property type="entry name" value="SspB"/>
    <property type="match status" value="1"/>
</dbReference>
<dbReference type="PANTHER" id="PTHR37486">
    <property type="entry name" value="STRINGENT STARVATION PROTEIN B"/>
    <property type="match status" value="1"/>
</dbReference>
<feature type="compositionally biased region" description="Acidic residues" evidence="1">
    <location>
        <begin position="102"/>
        <end position="114"/>
    </location>
</feature>
<dbReference type="EMBL" id="UOFA01000319">
    <property type="protein sequence ID" value="VAW47079.1"/>
    <property type="molecule type" value="Genomic_DNA"/>
</dbReference>